<feature type="transmembrane region" description="Helical" evidence="8">
    <location>
        <begin position="297"/>
        <end position="317"/>
    </location>
</feature>
<feature type="transmembrane region" description="Helical" evidence="8">
    <location>
        <begin position="130"/>
        <end position="154"/>
    </location>
</feature>
<dbReference type="EMBL" id="JAUOZS010000001">
    <property type="protein sequence ID" value="MDT8901195.1"/>
    <property type="molecule type" value="Genomic_DNA"/>
</dbReference>
<evidence type="ECO:0000256" key="3">
    <source>
        <dbReference type="ARBA" id="ARBA00022448"/>
    </source>
</evidence>
<dbReference type="RefSeq" id="WP_413782462.1">
    <property type="nucleotide sequence ID" value="NZ_JAUOZS010000001.1"/>
</dbReference>
<sequence>MNSIWLLIAAACAFVLAYRYYGAFIAAKVLMLNDANVTPSHRCNDGREYVPTNKWVLFGHHFAAIAGAGPLVGPVLASQYGWGPGFAWILLGSIFAGAVHDFIILFASVRHNGQGLATIARKEVGPITGFTTSIAILFIIVLAMAGLGIVVVFAMMKNPWGAFTLFMTIPIAIVIGLYMFKIAPGSIRSGSVVGFLLVLGAVFAGHWVMPGQAWGGLAPYFTLTREQVSIALPVYGFIAAVLPVWLLLAPRDYLSSYMKIGTVLALALGILIVQPTVNMPITTPFTAGGGPIIPGPVWPFVFITIACGAISGFHALISSGTTPKMIEMESQAMFIGYGSMLVEGFVAMMALISAVVMYPGDFFAINTLAPVYAKVQAIFPTVEIKQLEELVGIQVMHRPGGAVSLAVGMAHIFSSIGGMKSLMSYWYQFALMFEALFILTTIDAGTRVGRYILQDVLGTYVYPPLKETGWWPGIFFTGALVSLSWGYLLYTGNVSTIWPMFGVANQLLAVIALALGTTIILKLAKNKTYALITIAPLAFLSVTVISAGAMNIGNYLKLGTFNGNLMAALSIVLIVMVAIIILDSLRVWLRLFGTAKPEGMNTDTPVVCQFGETRPNIPS</sequence>
<protein>
    <submittedName>
        <fullName evidence="10">Carbon starvation protein A</fullName>
    </submittedName>
</protein>
<dbReference type="InterPro" id="IPR003706">
    <property type="entry name" value="CstA_N"/>
</dbReference>
<keyword evidence="11" id="KW-1185">Reference proteome</keyword>
<evidence type="ECO:0000256" key="1">
    <source>
        <dbReference type="ARBA" id="ARBA00004651"/>
    </source>
</evidence>
<evidence type="ECO:0000256" key="7">
    <source>
        <dbReference type="ARBA" id="ARBA00023136"/>
    </source>
</evidence>
<dbReference type="PANTHER" id="PTHR30252:SF3">
    <property type="entry name" value="PYRUVATE_PROTON SYMPORTER BTST"/>
    <property type="match status" value="1"/>
</dbReference>
<feature type="transmembrane region" description="Helical" evidence="8">
    <location>
        <begin position="528"/>
        <end position="549"/>
    </location>
</feature>
<feature type="transmembrane region" description="Helical" evidence="8">
    <location>
        <begin position="337"/>
        <end position="358"/>
    </location>
</feature>
<keyword evidence="7 8" id="KW-0472">Membrane</keyword>
<feature type="transmembrane region" description="Helical" evidence="8">
    <location>
        <begin position="561"/>
        <end position="582"/>
    </location>
</feature>
<organism evidence="10 11">
    <name type="scientific">Anaeroselena agilis</name>
    <dbReference type="NCBI Taxonomy" id="3063788"/>
    <lineage>
        <taxon>Bacteria</taxon>
        <taxon>Bacillati</taxon>
        <taxon>Bacillota</taxon>
        <taxon>Negativicutes</taxon>
        <taxon>Acetonemataceae</taxon>
        <taxon>Anaeroselena</taxon>
    </lineage>
</organism>
<evidence type="ECO:0000256" key="5">
    <source>
        <dbReference type="ARBA" id="ARBA00022692"/>
    </source>
</evidence>
<keyword evidence="3" id="KW-0813">Transport</keyword>
<feature type="transmembrane region" description="Helical" evidence="8">
    <location>
        <begin position="192"/>
        <end position="209"/>
    </location>
</feature>
<evidence type="ECO:0000256" key="4">
    <source>
        <dbReference type="ARBA" id="ARBA00022475"/>
    </source>
</evidence>
<keyword evidence="6 8" id="KW-1133">Transmembrane helix</keyword>
<comment type="subcellular location">
    <subcellularLocation>
        <location evidence="1">Cell membrane</location>
        <topology evidence="1">Multi-pass membrane protein</topology>
    </subcellularLocation>
</comment>
<dbReference type="Pfam" id="PF02554">
    <property type="entry name" value="CstA"/>
    <property type="match status" value="1"/>
</dbReference>
<comment type="similarity">
    <text evidence="2">Belongs to the peptide transporter carbon starvation (CstA) (TC 2.A.114) family.</text>
</comment>
<proteinExistence type="inferred from homology"/>
<feature type="transmembrane region" description="Helical" evidence="8">
    <location>
        <begin position="160"/>
        <end position="180"/>
    </location>
</feature>
<evidence type="ECO:0000256" key="8">
    <source>
        <dbReference type="SAM" id="Phobius"/>
    </source>
</evidence>
<feature type="transmembrane region" description="Helical" evidence="8">
    <location>
        <begin position="86"/>
        <end position="109"/>
    </location>
</feature>
<dbReference type="InterPro" id="IPR051605">
    <property type="entry name" value="CstA"/>
</dbReference>
<evidence type="ECO:0000259" key="9">
    <source>
        <dbReference type="Pfam" id="PF02554"/>
    </source>
</evidence>
<keyword evidence="4" id="KW-1003">Cell membrane</keyword>
<feature type="transmembrane region" description="Helical" evidence="8">
    <location>
        <begin position="469"/>
        <end position="490"/>
    </location>
</feature>
<dbReference type="Proteomes" id="UP001254848">
    <property type="component" value="Unassembled WGS sequence"/>
</dbReference>
<evidence type="ECO:0000256" key="2">
    <source>
        <dbReference type="ARBA" id="ARBA00007755"/>
    </source>
</evidence>
<keyword evidence="5 8" id="KW-0812">Transmembrane</keyword>
<feature type="transmembrane region" description="Helical" evidence="8">
    <location>
        <begin position="229"/>
        <end position="248"/>
    </location>
</feature>
<evidence type="ECO:0000313" key="10">
    <source>
        <dbReference type="EMBL" id="MDT8901195.1"/>
    </source>
</evidence>
<feature type="transmembrane region" description="Helical" evidence="8">
    <location>
        <begin position="260"/>
        <end position="277"/>
    </location>
</feature>
<dbReference type="PANTHER" id="PTHR30252">
    <property type="entry name" value="INNER MEMBRANE PEPTIDE TRANSPORTER"/>
    <property type="match status" value="1"/>
</dbReference>
<evidence type="ECO:0000313" key="11">
    <source>
        <dbReference type="Proteomes" id="UP001254848"/>
    </source>
</evidence>
<accession>A0ABU3NXQ8</accession>
<reference evidence="10 11" key="1">
    <citation type="submission" date="2023-07" db="EMBL/GenBank/DDBJ databases">
        <title>The novel representative of Negativicutes class, Anaeroselena agilis gen. nov. sp. nov.</title>
        <authorList>
            <person name="Prokofeva M.I."/>
            <person name="Elcheninov A.G."/>
            <person name="Klyukina A."/>
            <person name="Kublanov I.V."/>
            <person name="Frolov E.N."/>
            <person name="Podosokorskaya O.A."/>
        </authorList>
    </citation>
    <scope>NUCLEOTIDE SEQUENCE [LARGE SCALE GENOMIC DNA]</scope>
    <source>
        <strain evidence="10 11">4137-cl</strain>
    </source>
</reference>
<feature type="transmembrane region" description="Helical" evidence="8">
    <location>
        <begin position="425"/>
        <end position="448"/>
    </location>
</feature>
<evidence type="ECO:0000256" key="6">
    <source>
        <dbReference type="ARBA" id="ARBA00022989"/>
    </source>
</evidence>
<gene>
    <name evidence="10" type="ORF">Q4T40_08090</name>
</gene>
<name>A0ABU3NXQ8_9FIRM</name>
<feature type="transmembrane region" description="Helical" evidence="8">
    <location>
        <begin position="496"/>
        <end position="521"/>
    </location>
</feature>
<feature type="domain" description="CstA N-terminal" evidence="9">
    <location>
        <begin position="2"/>
        <end position="547"/>
    </location>
</feature>
<comment type="caution">
    <text evidence="10">The sequence shown here is derived from an EMBL/GenBank/DDBJ whole genome shotgun (WGS) entry which is preliminary data.</text>
</comment>